<evidence type="ECO:0000313" key="3">
    <source>
        <dbReference type="EMBL" id="EMD39233.1"/>
    </source>
</evidence>
<organism evidence="3 4">
    <name type="scientific">Ceriporiopsis subvermispora (strain B)</name>
    <name type="common">White-rot fungus</name>
    <name type="synonym">Gelatoporia subvermispora</name>
    <dbReference type="NCBI Taxonomy" id="914234"/>
    <lineage>
        <taxon>Eukaryota</taxon>
        <taxon>Fungi</taxon>
        <taxon>Dikarya</taxon>
        <taxon>Basidiomycota</taxon>
        <taxon>Agaricomycotina</taxon>
        <taxon>Agaricomycetes</taxon>
        <taxon>Polyporales</taxon>
        <taxon>Gelatoporiaceae</taxon>
        <taxon>Gelatoporia</taxon>
    </lineage>
</organism>
<feature type="transmembrane region" description="Helical" evidence="1">
    <location>
        <begin position="41"/>
        <end position="61"/>
    </location>
</feature>
<keyword evidence="1" id="KW-0472">Membrane</keyword>
<feature type="transmembrane region" description="Helical" evidence="1">
    <location>
        <begin position="6"/>
        <end position="29"/>
    </location>
</feature>
<feature type="transmembrane region" description="Helical" evidence="1">
    <location>
        <begin position="238"/>
        <end position="257"/>
    </location>
</feature>
<name>M2QQ77_CERS8</name>
<keyword evidence="4" id="KW-1185">Reference proteome</keyword>
<feature type="transmembrane region" description="Helical" evidence="1">
    <location>
        <begin position="211"/>
        <end position="232"/>
    </location>
</feature>
<protein>
    <recommendedName>
        <fullName evidence="2">DUF6533 domain-containing protein</fullName>
    </recommendedName>
</protein>
<dbReference type="AlphaFoldDB" id="M2QQ77"/>
<feature type="transmembrane region" description="Helical" evidence="1">
    <location>
        <begin position="87"/>
        <end position="106"/>
    </location>
</feature>
<proteinExistence type="predicted"/>
<dbReference type="OrthoDB" id="3261349at2759"/>
<dbReference type="EMBL" id="KB445794">
    <property type="protein sequence ID" value="EMD39233.1"/>
    <property type="molecule type" value="Genomic_DNA"/>
</dbReference>
<reference evidence="3 4" key="1">
    <citation type="journal article" date="2012" name="Proc. Natl. Acad. Sci. U.S.A.">
        <title>Comparative genomics of Ceriporiopsis subvermispora and Phanerochaete chrysosporium provide insight into selective ligninolysis.</title>
        <authorList>
            <person name="Fernandez-Fueyo E."/>
            <person name="Ruiz-Duenas F.J."/>
            <person name="Ferreira P."/>
            <person name="Floudas D."/>
            <person name="Hibbett D.S."/>
            <person name="Canessa P."/>
            <person name="Larrondo L.F."/>
            <person name="James T.Y."/>
            <person name="Seelenfreund D."/>
            <person name="Lobos S."/>
            <person name="Polanco R."/>
            <person name="Tello M."/>
            <person name="Honda Y."/>
            <person name="Watanabe T."/>
            <person name="Watanabe T."/>
            <person name="Ryu J.S."/>
            <person name="Kubicek C.P."/>
            <person name="Schmoll M."/>
            <person name="Gaskell J."/>
            <person name="Hammel K.E."/>
            <person name="St John F.J."/>
            <person name="Vanden Wymelenberg A."/>
            <person name="Sabat G."/>
            <person name="Splinter BonDurant S."/>
            <person name="Syed K."/>
            <person name="Yadav J.S."/>
            <person name="Doddapaneni H."/>
            <person name="Subramanian V."/>
            <person name="Lavin J.L."/>
            <person name="Oguiza J.A."/>
            <person name="Perez G."/>
            <person name="Pisabarro A.G."/>
            <person name="Ramirez L."/>
            <person name="Santoyo F."/>
            <person name="Master E."/>
            <person name="Coutinho P.M."/>
            <person name="Henrissat B."/>
            <person name="Lombard V."/>
            <person name="Magnuson J.K."/>
            <person name="Kuees U."/>
            <person name="Hori C."/>
            <person name="Igarashi K."/>
            <person name="Samejima M."/>
            <person name="Held B.W."/>
            <person name="Barry K.W."/>
            <person name="LaButti K.M."/>
            <person name="Lapidus A."/>
            <person name="Lindquist E.A."/>
            <person name="Lucas S.M."/>
            <person name="Riley R."/>
            <person name="Salamov A.A."/>
            <person name="Hoffmeister D."/>
            <person name="Schwenk D."/>
            <person name="Hadar Y."/>
            <person name="Yarden O."/>
            <person name="de Vries R.P."/>
            <person name="Wiebenga A."/>
            <person name="Stenlid J."/>
            <person name="Eastwood D."/>
            <person name="Grigoriev I.V."/>
            <person name="Berka R.M."/>
            <person name="Blanchette R.A."/>
            <person name="Kersten P."/>
            <person name="Martinez A.T."/>
            <person name="Vicuna R."/>
            <person name="Cullen D."/>
        </authorList>
    </citation>
    <scope>NUCLEOTIDE SEQUENCE [LARGE SCALE GENOMIC DNA]</scope>
    <source>
        <strain evidence="3 4">B</strain>
    </source>
</reference>
<feature type="domain" description="DUF6533" evidence="2">
    <location>
        <begin position="19"/>
        <end position="64"/>
    </location>
</feature>
<gene>
    <name evidence="3" type="ORF">CERSUDRAFT_122660</name>
</gene>
<evidence type="ECO:0000313" key="4">
    <source>
        <dbReference type="Proteomes" id="UP000016930"/>
    </source>
</evidence>
<evidence type="ECO:0000256" key="1">
    <source>
        <dbReference type="SAM" id="Phobius"/>
    </source>
</evidence>
<dbReference type="HOGENOM" id="CLU_035509_7_3_1"/>
<evidence type="ECO:0000259" key="2">
    <source>
        <dbReference type="Pfam" id="PF20151"/>
    </source>
</evidence>
<dbReference type="InterPro" id="IPR045340">
    <property type="entry name" value="DUF6533"/>
</dbReference>
<keyword evidence="1" id="KW-0812">Transmembrane</keyword>
<feature type="transmembrane region" description="Helical" evidence="1">
    <location>
        <begin position="118"/>
        <end position="137"/>
    </location>
</feature>
<dbReference type="Proteomes" id="UP000016930">
    <property type="component" value="Unassembled WGS sequence"/>
</dbReference>
<dbReference type="Pfam" id="PF20151">
    <property type="entry name" value="DUF6533"/>
    <property type="match status" value="1"/>
</dbReference>
<accession>M2QQ77</accession>
<keyword evidence="1" id="KW-1133">Transmembrane helix</keyword>
<sequence length="297" mass="33237">MANLNITYHALFLSSDLSFILVPIAILYYDQCLTFHVEIEHFWKGFTFTLASVLFIINRYLSLLMTLPVLVESFAYFSELRCCQLQFFRGSSILLAQGVVLGILSMRIYALYNRSRRILALLLITWAVVGAAGIWSISSNKVLPLPLVNDWHACDLSLTNDQIRACLAVAWGGVLVLDTLMFALTVARTLRSDALWRRRGLFYVILRDGAIYYATLTLANAINVTTLTVSTVPPQAKGIFATITNTVSSILISRLVLNLRVQGNQILPLQTSTYDIGDGHSWGAAEMAIDFQREEYP</sequence>
<feature type="transmembrane region" description="Helical" evidence="1">
    <location>
        <begin position="168"/>
        <end position="190"/>
    </location>
</feature>